<keyword evidence="5 8" id="KW-1133">Transmembrane helix</keyword>
<keyword evidence="4 7" id="KW-0812">Transmembrane</keyword>
<gene>
    <name evidence="10" type="ORF">dsmv_0533</name>
</gene>
<dbReference type="GO" id="GO:0008137">
    <property type="term" value="F:NADH dehydrogenase (ubiquinone) activity"/>
    <property type="evidence" value="ECO:0007669"/>
    <property type="project" value="InterPro"/>
</dbReference>
<feature type="transmembrane region" description="Helical" evidence="8">
    <location>
        <begin position="452"/>
        <end position="469"/>
    </location>
</feature>
<dbReference type="PANTHER" id="PTHR42703:SF1">
    <property type="entry name" value="NA(+)_H(+) ANTIPORTER SUBUNIT D1"/>
    <property type="match status" value="1"/>
</dbReference>
<comment type="subcellular location">
    <subcellularLocation>
        <location evidence="1">Cell membrane</location>
        <topology evidence="1">Multi-pass membrane protein</topology>
    </subcellularLocation>
    <subcellularLocation>
        <location evidence="7">Membrane</location>
        <topology evidence="7">Multi-pass membrane protein</topology>
    </subcellularLocation>
</comment>
<dbReference type="EMBL" id="ATHJ01000105">
    <property type="protein sequence ID" value="EPR35828.1"/>
    <property type="molecule type" value="Genomic_DNA"/>
</dbReference>
<evidence type="ECO:0000256" key="8">
    <source>
        <dbReference type="SAM" id="Phobius"/>
    </source>
</evidence>
<evidence type="ECO:0000313" key="10">
    <source>
        <dbReference type="EMBL" id="EPR35828.1"/>
    </source>
</evidence>
<evidence type="ECO:0000256" key="3">
    <source>
        <dbReference type="ARBA" id="ARBA00022475"/>
    </source>
</evidence>
<evidence type="ECO:0000256" key="5">
    <source>
        <dbReference type="ARBA" id="ARBA00022989"/>
    </source>
</evidence>
<accession>S7UU14</accession>
<feature type="transmembrane region" description="Helical" evidence="8">
    <location>
        <begin position="372"/>
        <end position="390"/>
    </location>
</feature>
<sequence length="496" mass="52395">MNPSQLVLLPILIPLTGGVVALLLRSRPRLQRFWSLGAMTGALAGSLALFAEVWERGAPVVCQVGGWPAPFGIALVGDGLSALFVVMTFIVMVTGVIYAMGSRDVVVRYPAFHPLFLSLAAGLAGAILTGDLFTMYVFAELLVISGTMLTAASDDPFGVEAAYKYYYMSLTASFFMLLAIGCLYAAYGTLNMADLARRIAADPSQPLLLPAVGLLTAVFMIKSAVFPFHFWQPDFHSAAPTAVSAMLSSVVVKFGVYGFFRMTTLLFVVHAPTIRSLLLVLGAAGILFGGLSAAGTRNLKRMLAYSTIAQVGFILVGIGWGTRMALAAAVVFAVNHSMIKAAMLMLAGAVVSRAPVKSAAYNVIDGIGRPIFGAKLLFFLGGMGLAGIPPTNGFIGKMLLFRSGAAEDRFGMLVIIGAAGTLTLVYTMRAFQRVFWTPASEEGLAKPVGDRLLAPALLIGLVVLLGLWAEPLVRCAGDAAQWMTTPMVYVQAVLGG</sequence>
<feature type="transmembrane region" description="Helical" evidence="8">
    <location>
        <begin position="303"/>
        <end position="320"/>
    </location>
</feature>
<dbReference type="OrthoDB" id="9781596at2"/>
<reference evidence="10 11" key="1">
    <citation type="journal article" date="2013" name="Genome Announc.">
        <title>Draft genome sequences for three mercury-methylating, sulfate-reducing bacteria.</title>
        <authorList>
            <person name="Brown S.D."/>
            <person name="Hurt R.A.Jr."/>
            <person name="Gilmour C.C."/>
            <person name="Elias D.A."/>
        </authorList>
    </citation>
    <scope>NUCLEOTIDE SEQUENCE [LARGE SCALE GENOMIC DNA]</scope>
    <source>
        <strain evidence="10 11">DSM 2059</strain>
    </source>
</reference>
<dbReference type="GO" id="GO:0005886">
    <property type="term" value="C:plasma membrane"/>
    <property type="evidence" value="ECO:0007669"/>
    <property type="project" value="UniProtKB-SubCell"/>
</dbReference>
<dbReference type="PANTHER" id="PTHR42703">
    <property type="entry name" value="NADH DEHYDROGENASE"/>
    <property type="match status" value="1"/>
</dbReference>
<dbReference type="InterPro" id="IPR001750">
    <property type="entry name" value="ND/Mrp_TM"/>
</dbReference>
<name>S7UU14_DESML</name>
<feature type="transmembrane region" description="Helical" evidence="8">
    <location>
        <begin position="207"/>
        <end position="230"/>
    </location>
</feature>
<keyword evidence="10" id="KW-0830">Ubiquinone</keyword>
<evidence type="ECO:0000313" key="11">
    <source>
        <dbReference type="Proteomes" id="UP000014977"/>
    </source>
</evidence>
<evidence type="ECO:0000256" key="7">
    <source>
        <dbReference type="RuleBase" id="RU000320"/>
    </source>
</evidence>
<feature type="transmembrane region" description="Helical" evidence="8">
    <location>
        <begin position="410"/>
        <end position="431"/>
    </location>
</feature>
<dbReference type="AlphaFoldDB" id="S7UU14"/>
<evidence type="ECO:0000256" key="4">
    <source>
        <dbReference type="ARBA" id="ARBA00022692"/>
    </source>
</evidence>
<dbReference type="GO" id="GO:0042773">
    <property type="term" value="P:ATP synthesis coupled electron transport"/>
    <property type="evidence" value="ECO:0007669"/>
    <property type="project" value="InterPro"/>
</dbReference>
<comment type="caution">
    <text evidence="10">The sequence shown here is derived from an EMBL/GenBank/DDBJ whole genome shotgun (WGS) entry which is preliminary data.</text>
</comment>
<keyword evidence="3" id="KW-1003">Cell membrane</keyword>
<feature type="transmembrane region" description="Helical" evidence="8">
    <location>
        <begin position="6"/>
        <end position="24"/>
    </location>
</feature>
<comment type="similarity">
    <text evidence="2">Belongs to the CPA3 antiporters (TC 2.A.63) subunit D family.</text>
</comment>
<feature type="transmembrane region" description="Helical" evidence="8">
    <location>
        <begin position="272"/>
        <end position="291"/>
    </location>
</feature>
<protein>
    <submittedName>
        <fullName evidence="10">NADH/Ubiquinone/plastoquinone (Complex I)</fullName>
    </submittedName>
</protein>
<dbReference type="STRING" id="897.B2D07_15315"/>
<feature type="transmembrane region" description="Helical" evidence="8">
    <location>
        <begin position="33"/>
        <end position="51"/>
    </location>
</feature>
<feature type="transmembrane region" description="Helical" evidence="8">
    <location>
        <begin position="71"/>
        <end position="99"/>
    </location>
</feature>
<evidence type="ECO:0000256" key="6">
    <source>
        <dbReference type="ARBA" id="ARBA00023136"/>
    </source>
</evidence>
<organism evidence="10 11">
    <name type="scientific">Desulfococcus multivorans DSM 2059</name>
    <dbReference type="NCBI Taxonomy" id="1121405"/>
    <lineage>
        <taxon>Bacteria</taxon>
        <taxon>Pseudomonadati</taxon>
        <taxon>Thermodesulfobacteriota</taxon>
        <taxon>Desulfobacteria</taxon>
        <taxon>Desulfobacterales</taxon>
        <taxon>Desulfococcaceae</taxon>
        <taxon>Desulfococcus</taxon>
    </lineage>
</organism>
<keyword evidence="6 8" id="KW-0472">Membrane</keyword>
<evidence type="ECO:0000259" key="9">
    <source>
        <dbReference type="Pfam" id="PF00361"/>
    </source>
</evidence>
<dbReference type="Pfam" id="PF00361">
    <property type="entry name" value="Proton_antipo_M"/>
    <property type="match status" value="1"/>
</dbReference>
<dbReference type="PRINTS" id="PR01437">
    <property type="entry name" value="NUOXDRDTASE4"/>
</dbReference>
<dbReference type="RefSeq" id="WP_020877644.1">
    <property type="nucleotide sequence ID" value="NZ_ATHJ01000105.1"/>
</dbReference>
<evidence type="ECO:0000256" key="1">
    <source>
        <dbReference type="ARBA" id="ARBA00004651"/>
    </source>
</evidence>
<keyword evidence="11" id="KW-1185">Reference proteome</keyword>
<feature type="transmembrane region" description="Helical" evidence="8">
    <location>
        <begin position="111"/>
        <end position="129"/>
    </location>
</feature>
<dbReference type="InterPro" id="IPR003918">
    <property type="entry name" value="NADH_UbQ_OxRdtase"/>
</dbReference>
<dbReference type="InterPro" id="IPR050586">
    <property type="entry name" value="CPA3_Na-H_Antiporter_D"/>
</dbReference>
<proteinExistence type="inferred from homology"/>
<feature type="transmembrane region" description="Helical" evidence="8">
    <location>
        <begin position="165"/>
        <end position="187"/>
    </location>
</feature>
<dbReference type="PATRIC" id="fig|1121405.3.peg.3233"/>
<dbReference type="eggNOG" id="COG0651">
    <property type="taxonomic scope" value="Bacteria"/>
</dbReference>
<feature type="transmembrane region" description="Helical" evidence="8">
    <location>
        <begin position="326"/>
        <end position="351"/>
    </location>
</feature>
<dbReference type="Proteomes" id="UP000014977">
    <property type="component" value="Unassembled WGS sequence"/>
</dbReference>
<feature type="domain" description="NADH:quinone oxidoreductase/Mrp antiporter transmembrane" evidence="9">
    <location>
        <begin position="130"/>
        <end position="417"/>
    </location>
</feature>
<evidence type="ECO:0000256" key="2">
    <source>
        <dbReference type="ARBA" id="ARBA00005346"/>
    </source>
</evidence>
<feature type="transmembrane region" description="Helical" evidence="8">
    <location>
        <begin position="242"/>
        <end position="260"/>
    </location>
</feature>